<evidence type="ECO:0000313" key="1">
    <source>
        <dbReference type="EMBL" id="SHE77027.1"/>
    </source>
</evidence>
<accession>A0A1M4W747</accession>
<reference evidence="2" key="1">
    <citation type="submission" date="2016-11" db="EMBL/GenBank/DDBJ databases">
        <authorList>
            <person name="Varghese N."/>
            <person name="Submissions S."/>
        </authorList>
    </citation>
    <scope>NUCLEOTIDE SEQUENCE [LARGE SCALE GENOMIC DNA]</scope>
    <source>
        <strain evidence="2">YR203</strain>
    </source>
</reference>
<protein>
    <submittedName>
        <fullName evidence="1">Uncharacterized protein</fullName>
    </submittedName>
</protein>
<sequence>MKLNKGLWFLLLIVINCNGQENNNYSSKNKEKTETLKKDSNNILSINFFDDKYKKGGYYIPDNLTGDIYPMYSYMDEKFGAFSVNYIGKTEEEQDFWNVYNQNGFFKNNKIEDVSSDVIEKSIKARVENYYIIVDYLDKKYIRNFDKQSGEFDISDEASESIYIYDNGKWLLLEEIKNIKKPNKTRDFFYDLALQHFSGTEKEYSITDSGIWGNTCNSNEKISFLPNLNSVQFTVTNRFSMNAELKKTGVNKYKFYFTDFPPLIPLPDEMQNWSNLDNKKPVGSFEMINESKIELTWFGFYYKKTKKYIQTENPFNKNSSKAIIINCPE</sequence>
<dbReference type="Proteomes" id="UP000184108">
    <property type="component" value="Unassembled WGS sequence"/>
</dbReference>
<organism evidence="1 2">
    <name type="scientific">Chryseobacterium vrystaatense</name>
    <dbReference type="NCBI Taxonomy" id="307480"/>
    <lineage>
        <taxon>Bacteria</taxon>
        <taxon>Pseudomonadati</taxon>
        <taxon>Bacteroidota</taxon>
        <taxon>Flavobacteriia</taxon>
        <taxon>Flavobacteriales</taxon>
        <taxon>Weeksellaceae</taxon>
        <taxon>Chryseobacterium group</taxon>
        <taxon>Chryseobacterium</taxon>
    </lineage>
</organism>
<proteinExistence type="predicted"/>
<name>A0A1M4W747_9FLAO</name>
<dbReference type="RefSeq" id="WP_073171629.1">
    <property type="nucleotide sequence ID" value="NZ_FQVE01000001.1"/>
</dbReference>
<dbReference type="AlphaFoldDB" id="A0A1M4W747"/>
<evidence type="ECO:0000313" key="2">
    <source>
        <dbReference type="Proteomes" id="UP000184108"/>
    </source>
</evidence>
<dbReference type="EMBL" id="FQVE01000001">
    <property type="protein sequence ID" value="SHE77027.1"/>
    <property type="molecule type" value="Genomic_DNA"/>
</dbReference>
<gene>
    <name evidence="1" type="ORF">SAMN02787073_1087</name>
</gene>